<evidence type="ECO:0000313" key="2">
    <source>
        <dbReference type="EMBL" id="SFK44362.1"/>
    </source>
</evidence>
<comment type="caution">
    <text evidence="2">The sequence shown here is derived from an EMBL/GenBank/DDBJ whole genome shotgun (WGS) entry which is preliminary data.</text>
</comment>
<feature type="chain" id="PRO_5046961139" evidence="1">
    <location>
        <begin position="23"/>
        <end position="157"/>
    </location>
</feature>
<keyword evidence="3" id="KW-1185">Reference proteome</keyword>
<organism evidence="2 3">
    <name type="scientific">Pseudovibrio ascidiaceicola</name>
    <dbReference type="NCBI Taxonomy" id="285279"/>
    <lineage>
        <taxon>Bacteria</taxon>
        <taxon>Pseudomonadati</taxon>
        <taxon>Pseudomonadota</taxon>
        <taxon>Alphaproteobacteria</taxon>
        <taxon>Hyphomicrobiales</taxon>
        <taxon>Stappiaceae</taxon>
        <taxon>Pseudovibrio</taxon>
    </lineage>
</organism>
<reference evidence="2 3" key="1">
    <citation type="submission" date="2016-10" db="EMBL/GenBank/DDBJ databases">
        <authorList>
            <person name="Varghese N."/>
            <person name="Submissions S."/>
        </authorList>
    </citation>
    <scope>NUCLEOTIDE SEQUENCE [LARGE SCALE GENOMIC DNA]</scope>
    <source>
        <strain evidence="2 3">DSM 16392</strain>
    </source>
</reference>
<dbReference type="PANTHER" id="PTHR43857:SF1">
    <property type="entry name" value="YJGH FAMILY PROTEIN"/>
    <property type="match status" value="1"/>
</dbReference>
<sequence>MKTIASLSLGTLMIAAAGMAHAEGLERINPSTIVDTSPWGFTQVVVAPSNAKTVYISGQFSGDIDGNVLGKTVGKQAEIAFSNLRKAIAASGGKPEHVVKIQVLVAGHGEDKLHAIKEQADKLFGQHLPASTLIPVDRLALDGMLFEIDATLAIPQS</sequence>
<dbReference type="CDD" id="cd00448">
    <property type="entry name" value="YjgF_YER057c_UK114_family"/>
    <property type="match status" value="1"/>
</dbReference>
<name>A0A1I3ZJX5_9HYPH</name>
<dbReference type="RefSeq" id="WP_093519374.1">
    <property type="nucleotide sequence ID" value="NZ_FOSK01000005.1"/>
</dbReference>
<feature type="signal peptide" evidence="1">
    <location>
        <begin position="1"/>
        <end position="22"/>
    </location>
</feature>
<gene>
    <name evidence="2" type="ORF">SAMN04488518_105128</name>
</gene>
<protein>
    <submittedName>
        <fullName evidence="2">Enamine deaminase RidA, house cleaning of reactive enamine intermediates, YjgF/YER057c/UK114 family</fullName>
    </submittedName>
</protein>
<evidence type="ECO:0000256" key="1">
    <source>
        <dbReference type="SAM" id="SignalP"/>
    </source>
</evidence>
<dbReference type="SUPFAM" id="SSF55298">
    <property type="entry name" value="YjgF-like"/>
    <property type="match status" value="1"/>
</dbReference>
<dbReference type="EMBL" id="FOSK01000005">
    <property type="protein sequence ID" value="SFK44362.1"/>
    <property type="molecule type" value="Genomic_DNA"/>
</dbReference>
<proteinExistence type="predicted"/>
<dbReference type="Gene3D" id="3.30.1330.40">
    <property type="entry name" value="RutC-like"/>
    <property type="match status" value="1"/>
</dbReference>
<keyword evidence="1" id="KW-0732">Signal</keyword>
<dbReference type="PANTHER" id="PTHR43857">
    <property type="entry name" value="BLR7761 PROTEIN"/>
    <property type="match status" value="1"/>
</dbReference>
<dbReference type="InterPro" id="IPR035959">
    <property type="entry name" value="RutC-like_sf"/>
</dbReference>
<accession>A0A1I3ZJX5</accession>
<dbReference type="Proteomes" id="UP000199598">
    <property type="component" value="Unassembled WGS sequence"/>
</dbReference>
<dbReference type="Pfam" id="PF01042">
    <property type="entry name" value="Ribonuc_L-PSP"/>
    <property type="match status" value="1"/>
</dbReference>
<dbReference type="InterPro" id="IPR006175">
    <property type="entry name" value="YjgF/YER057c/UK114"/>
</dbReference>
<evidence type="ECO:0000313" key="3">
    <source>
        <dbReference type="Proteomes" id="UP000199598"/>
    </source>
</evidence>